<sequence>MPSSPTTRFFYQGDKLVTLAQPGDNRTIFRGNELPLAEQSPDNAEPAQLLGIDIQQSVLISTGKDDD</sequence>
<name>A0A089WQW9_9PSED</name>
<gene>
    <name evidence="1" type="ORF">LK03_17645</name>
</gene>
<dbReference type="OrthoDB" id="6909617at2"/>
<dbReference type="KEGG" id="psw:LK03_17645"/>
<dbReference type="Proteomes" id="UP000029493">
    <property type="component" value="Chromosome"/>
</dbReference>
<evidence type="ECO:0000313" key="2">
    <source>
        <dbReference type="Proteomes" id="UP000029493"/>
    </source>
</evidence>
<evidence type="ECO:0000313" key="1">
    <source>
        <dbReference type="EMBL" id="AIR90976.1"/>
    </source>
</evidence>
<dbReference type="RefSeq" id="WP_038413642.1">
    <property type="nucleotide sequence ID" value="NZ_CP009455.1"/>
</dbReference>
<reference evidence="1 2" key="1">
    <citation type="submission" date="2014-09" db="EMBL/GenBank/DDBJ databases">
        <authorList>
            <person name="Chan K.-G."/>
        </authorList>
    </citation>
    <scope>NUCLEOTIDE SEQUENCE [LARGE SCALE GENOMIC DNA]</scope>
    <source>
        <strain evidence="1 2">ND07</strain>
    </source>
</reference>
<protein>
    <submittedName>
        <fullName evidence="1">Uncharacterized protein</fullName>
    </submittedName>
</protein>
<dbReference type="STRING" id="157783.LK03_17645"/>
<dbReference type="AlphaFoldDB" id="A0A089WQW9"/>
<organism evidence="1 2">
    <name type="scientific">Pseudomonas cremoricolorata</name>
    <dbReference type="NCBI Taxonomy" id="157783"/>
    <lineage>
        <taxon>Bacteria</taxon>
        <taxon>Pseudomonadati</taxon>
        <taxon>Pseudomonadota</taxon>
        <taxon>Gammaproteobacteria</taxon>
        <taxon>Pseudomonadales</taxon>
        <taxon>Pseudomonadaceae</taxon>
        <taxon>Pseudomonas</taxon>
    </lineage>
</organism>
<accession>A0A089WQW9</accession>
<proteinExistence type="predicted"/>
<keyword evidence="2" id="KW-1185">Reference proteome</keyword>
<dbReference type="EMBL" id="CP009455">
    <property type="protein sequence ID" value="AIR90976.1"/>
    <property type="molecule type" value="Genomic_DNA"/>
</dbReference>